<comment type="caution">
    <text evidence="2">The sequence shown here is derived from an EMBL/GenBank/DDBJ whole genome shotgun (WGS) entry which is preliminary data.</text>
</comment>
<accession>A0A433XF16</accession>
<sequence>MITSRALLIALAGAALSVQGAVAADYSWGGGPVDQIYSSPMFNFEGFYVGGTVSAVGLDDGGAFGLGVVTGNNFMLTDSIVAGIEFQGDLYFNEEGITAYDALGLGRIGGFLTTNTMIYGALGAGVFDDNLNYAFGAGVEQGLGGPISVRGEILGLGDWGQTPDHAKGTLGLIWHMN</sequence>
<proteinExistence type="predicted"/>
<dbReference type="Proteomes" id="UP000281547">
    <property type="component" value="Unassembled WGS sequence"/>
</dbReference>
<feature type="signal peptide" evidence="1">
    <location>
        <begin position="1"/>
        <end position="23"/>
    </location>
</feature>
<gene>
    <name evidence="2" type="ORF">EMQ25_06020</name>
</gene>
<dbReference type="EMBL" id="RZNJ01000002">
    <property type="protein sequence ID" value="RUT32699.1"/>
    <property type="molecule type" value="Genomic_DNA"/>
</dbReference>
<evidence type="ECO:0000313" key="3">
    <source>
        <dbReference type="Proteomes" id="UP000281547"/>
    </source>
</evidence>
<evidence type="ECO:0000313" key="2">
    <source>
        <dbReference type="EMBL" id="RUT32699.1"/>
    </source>
</evidence>
<keyword evidence="3" id="KW-1185">Reference proteome</keyword>
<dbReference type="RefSeq" id="WP_127187656.1">
    <property type="nucleotide sequence ID" value="NZ_RZNJ01000002.1"/>
</dbReference>
<evidence type="ECO:0000256" key="1">
    <source>
        <dbReference type="SAM" id="SignalP"/>
    </source>
</evidence>
<dbReference type="AlphaFoldDB" id="A0A433XF16"/>
<name>A0A433XF16_9HYPH</name>
<reference evidence="2 3" key="1">
    <citation type="journal article" date="2016" name="Int. J. Syst. Evol. Microbiol.">
        <title>Arsenicitalea aurantiaca gen. nov., sp. nov., a new member of the family Hyphomicrobiaceae, isolated from high-arsenic sediment.</title>
        <authorList>
            <person name="Mu Y."/>
            <person name="Zhou L."/>
            <person name="Zeng X.C."/>
            <person name="Liu L."/>
            <person name="Pan Y."/>
            <person name="Chen X."/>
            <person name="Wang J."/>
            <person name="Li S."/>
            <person name="Li W.J."/>
            <person name="Wang Y."/>
        </authorList>
    </citation>
    <scope>NUCLEOTIDE SEQUENCE [LARGE SCALE GENOMIC DNA]</scope>
    <source>
        <strain evidence="2 3">42-50</strain>
    </source>
</reference>
<dbReference type="OrthoDB" id="7960449at2"/>
<protein>
    <recommendedName>
        <fullName evidence="4">Outer membrane protein beta-barrel domain-containing protein</fullName>
    </recommendedName>
</protein>
<feature type="chain" id="PRO_5019404320" description="Outer membrane protein beta-barrel domain-containing protein" evidence="1">
    <location>
        <begin position="24"/>
        <end position="177"/>
    </location>
</feature>
<keyword evidence="1" id="KW-0732">Signal</keyword>
<evidence type="ECO:0008006" key="4">
    <source>
        <dbReference type="Google" id="ProtNLM"/>
    </source>
</evidence>
<organism evidence="2 3">
    <name type="scientific">Arsenicitalea aurantiaca</name>
    <dbReference type="NCBI Taxonomy" id="1783274"/>
    <lineage>
        <taxon>Bacteria</taxon>
        <taxon>Pseudomonadati</taxon>
        <taxon>Pseudomonadota</taxon>
        <taxon>Alphaproteobacteria</taxon>
        <taxon>Hyphomicrobiales</taxon>
        <taxon>Devosiaceae</taxon>
        <taxon>Arsenicitalea</taxon>
    </lineage>
</organism>